<accession>A0ABQ8CF54</accession>
<protein>
    <recommendedName>
        <fullName evidence="9">Defensin-like protein</fullName>
    </recommendedName>
</protein>
<feature type="signal peptide" evidence="6">
    <location>
        <begin position="1"/>
        <end position="31"/>
    </location>
</feature>
<feature type="non-terminal residue" evidence="7">
    <location>
        <position position="1"/>
    </location>
</feature>
<name>A0ABQ8CF54_BRANA</name>
<evidence type="ECO:0000256" key="3">
    <source>
        <dbReference type="ARBA" id="ARBA00022577"/>
    </source>
</evidence>
<keyword evidence="5" id="KW-1015">Disulfide bond</keyword>
<evidence type="ECO:0000313" key="7">
    <source>
        <dbReference type="EMBL" id="KAH0915703.1"/>
    </source>
</evidence>
<feature type="chain" id="PRO_5046066473" description="Defensin-like protein" evidence="6">
    <location>
        <begin position="32"/>
        <end position="137"/>
    </location>
</feature>
<gene>
    <name evidence="7" type="ORF">HID58_030149</name>
</gene>
<dbReference type="PANTHER" id="PTHR33830">
    <property type="entry name" value="DEFENSIN-LIKE PROTEIN 184-RELATED"/>
    <property type="match status" value="1"/>
</dbReference>
<keyword evidence="4" id="KW-0611">Plant defense</keyword>
<dbReference type="Proteomes" id="UP000824890">
    <property type="component" value="Unassembled WGS sequence"/>
</dbReference>
<dbReference type="Pfam" id="PF07333">
    <property type="entry name" value="SLR1-BP"/>
    <property type="match status" value="2"/>
</dbReference>
<evidence type="ECO:0000256" key="4">
    <source>
        <dbReference type="ARBA" id="ARBA00022821"/>
    </source>
</evidence>
<evidence type="ECO:0000256" key="2">
    <source>
        <dbReference type="ARBA" id="ARBA00022529"/>
    </source>
</evidence>
<proteinExistence type="inferred from homology"/>
<sequence>KTLIMGKLSCSYFLVFTIIFSACLMVERAEGKYCEITIDKEQTCIHSLCVQDCYALYNGVAHCVDDPEVPGSNLNCPCLMVERAEGKLCQITINKEQTCIISFCIQDCYALYNGVGHCLDDPKIPGHNLNCRCKYNC</sequence>
<reference evidence="7 8" key="1">
    <citation type="submission" date="2021-05" db="EMBL/GenBank/DDBJ databases">
        <title>Genome Assembly of Synthetic Allotetraploid Brassica napus Reveals Homoeologous Exchanges between Subgenomes.</title>
        <authorList>
            <person name="Davis J.T."/>
        </authorList>
    </citation>
    <scope>NUCLEOTIDE SEQUENCE [LARGE SCALE GENOMIC DNA]</scope>
    <source>
        <strain evidence="8">cv. Da-Ae</strain>
        <tissue evidence="7">Seedling</tissue>
    </source>
</reference>
<keyword evidence="2" id="KW-0929">Antimicrobial</keyword>
<keyword evidence="6" id="KW-0732">Signal</keyword>
<evidence type="ECO:0008006" key="9">
    <source>
        <dbReference type="Google" id="ProtNLM"/>
    </source>
</evidence>
<keyword evidence="8" id="KW-1185">Reference proteome</keyword>
<comment type="similarity">
    <text evidence="1">Belongs to the DEFL family.</text>
</comment>
<evidence type="ECO:0000256" key="6">
    <source>
        <dbReference type="SAM" id="SignalP"/>
    </source>
</evidence>
<evidence type="ECO:0000256" key="1">
    <source>
        <dbReference type="ARBA" id="ARBA00006722"/>
    </source>
</evidence>
<evidence type="ECO:0000256" key="5">
    <source>
        <dbReference type="ARBA" id="ARBA00023157"/>
    </source>
</evidence>
<dbReference type="PANTHER" id="PTHR33830:SF23">
    <property type="entry name" value="DEFENSIN-LIKE PROTEIN 159-RELATED"/>
    <property type="match status" value="1"/>
</dbReference>
<dbReference type="InterPro" id="IPR010851">
    <property type="entry name" value="DEFL"/>
</dbReference>
<keyword evidence="3" id="KW-0295">Fungicide</keyword>
<dbReference type="EMBL" id="JAGKQM010000008">
    <property type="protein sequence ID" value="KAH0915703.1"/>
    <property type="molecule type" value="Genomic_DNA"/>
</dbReference>
<comment type="caution">
    <text evidence="7">The sequence shown here is derived from an EMBL/GenBank/DDBJ whole genome shotgun (WGS) entry which is preliminary data.</text>
</comment>
<organism evidence="7 8">
    <name type="scientific">Brassica napus</name>
    <name type="common">Rape</name>
    <dbReference type="NCBI Taxonomy" id="3708"/>
    <lineage>
        <taxon>Eukaryota</taxon>
        <taxon>Viridiplantae</taxon>
        <taxon>Streptophyta</taxon>
        <taxon>Embryophyta</taxon>
        <taxon>Tracheophyta</taxon>
        <taxon>Spermatophyta</taxon>
        <taxon>Magnoliopsida</taxon>
        <taxon>eudicotyledons</taxon>
        <taxon>Gunneridae</taxon>
        <taxon>Pentapetalae</taxon>
        <taxon>rosids</taxon>
        <taxon>malvids</taxon>
        <taxon>Brassicales</taxon>
        <taxon>Brassicaceae</taxon>
        <taxon>Brassiceae</taxon>
        <taxon>Brassica</taxon>
    </lineage>
</organism>
<evidence type="ECO:0000313" key="8">
    <source>
        <dbReference type="Proteomes" id="UP000824890"/>
    </source>
</evidence>